<gene>
    <name evidence="1" type="ORF">EZS28_032689</name>
</gene>
<reference evidence="1 2" key="1">
    <citation type="submission" date="2019-03" db="EMBL/GenBank/DDBJ databases">
        <title>Single cell metagenomics reveals metabolic interactions within the superorganism composed of flagellate Streblomastix strix and complex community of Bacteroidetes bacteria on its surface.</title>
        <authorList>
            <person name="Treitli S.C."/>
            <person name="Kolisko M."/>
            <person name="Husnik F."/>
            <person name="Keeling P."/>
            <person name="Hampl V."/>
        </authorList>
    </citation>
    <scope>NUCLEOTIDE SEQUENCE [LARGE SCALE GENOMIC DNA]</scope>
    <source>
        <strain evidence="1">ST1C</strain>
    </source>
</reference>
<dbReference type="AlphaFoldDB" id="A0A5J4UPU4"/>
<dbReference type="EMBL" id="SNRW01014159">
    <property type="protein sequence ID" value="KAA6371785.1"/>
    <property type="molecule type" value="Genomic_DNA"/>
</dbReference>
<dbReference type="Proteomes" id="UP000324800">
    <property type="component" value="Unassembled WGS sequence"/>
</dbReference>
<organism evidence="1 2">
    <name type="scientific">Streblomastix strix</name>
    <dbReference type="NCBI Taxonomy" id="222440"/>
    <lineage>
        <taxon>Eukaryota</taxon>
        <taxon>Metamonada</taxon>
        <taxon>Preaxostyla</taxon>
        <taxon>Oxymonadida</taxon>
        <taxon>Streblomastigidae</taxon>
        <taxon>Streblomastix</taxon>
    </lineage>
</organism>
<protein>
    <submittedName>
        <fullName evidence="1">Uncharacterized protein</fullName>
    </submittedName>
</protein>
<sequence>MNVVTVIIIKKIQMKEMWEMVGKKSKMETMIILLKEKNEKMMKMKKKELMMILMKVEVEFVIKVLQVYCVIRQKQKIVLKEQIKEKVKIWQNSVMTLEKYEKQEKEVKQIKDEQHQLLD</sequence>
<proteinExistence type="predicted"/>
<comment type="caution">
    <text evidence="1">The sequence shown here is derived from an EMBL/GenBank/DDBJ whole genome shotgun (WGS) entry which is preliminary data.</text>
</comment>
<evidence type="ECO:0000313" key="2">
    <source>
        <dbReference type="Proteomes" id="UP000324800"/>
    </source>
</evidence>
<name>A0A5J4UPU4_9EUKA</name>
<accession>A0A5J4UPU4</accession>
<evidence type="ECO:0000313" key="1">
    <source>
        <dbReference type="EMBL" id="KAA6371785.1"/>
    </source>
</evidence>